<feature type="transmembrane region" description="Helical" evidence="1">
    <location>
        <begin position="9"/>
        <end position="28"/>
    </location>
</feature>
<reference evidence="2 3" key="1">
    <citation type="submission" date="2016-10" db="EMBL/GenBank/DDBJ databases">
        <title>Comparative genome analysis of multiple Pseudomonas spp. focuses on biocontrol and plant growth promoting traits.</title>
        <authorList>
            <person name="Tao X.-Y."/>
            <person name="Taylor C.G."/>
        </authorList>
    </citation>
    <scope>NUCLEOTIDE SEQUENCE [LARGE SCALE GENOMIC DNA]</scope>
    <source>
        <strain evidence="2 3">15D11</strain>
    </source>
</reference>
<protein>
    <recommendedName>
        <fullName evidence="4">DUF3098 domain-containing protein</fullName>
    </recommendedName>
</protein>
<evidence type="ECO:0000313" key="3">
    <source>
        <dbReference type="Proteomes" id="UP000285286"/>
    </source>
</evidence>
<dbReference type="AlphaFoldDB" id="A0A423CZ56"/>
<comment type="caution">
    <text evidence="2">The sequence shown here is derived from an EMBL/GenBank/DDBJ whole genome shotgun (WGS) entry which is preliminary data.</text>
</comment>
<evidence type="ECO:0000256" key="1">
    <source>
        <dbReference type="SAM" id="Phobius"/>
    </source>
</evidence>
<proteinExistence type="predicted"/>
<keyword evidence="1" id="KW-0812">Transmembrane</keyword>
<keyword evidence="3" id="KW-1185">Reference proteome</keyword>
<organism evidence="2 3">
    <name type="scientific">Pseudomonas vranovensis</name>
    <dbReference type="NCBI Taxonomy" id="321661"/>
    <lineage>
        <taxon>Bacteria</taxon>
        <taxon>Pseudomonadati</taxon>
        <taxon>Pseudomonadota</taxon>
        <taxon>Gammaproteobacteria</taxon>
        <taxon>Pseudomonadales</taxon>
        <taxon>Pseudomonadaceae</taxon>
        <taxon>Pseudomonas</taxon>
    </lineage>
</organism>
<gene>
    <name evidence="2" type="ORF">BHU25_22390</name>
</gene>
<sequence>MTNPSKKPFILAGAPLIAMGSGFIAVGLSGQPAFAYTGLGLLIPGIVLVAIEFYSKRRRA</sequence>
<evidence type="ECO:0000313" key="2">
    <source>
        <dbReference type="EMBL" id="ROL64633.1"/>
    </source>
</evidence>
<keyword evidence="1" id="KW-1133">Transmembrane helix</keyword>
<dbReference type="Proteomes" id="UP000285286">
    <property type="component" value="Unassembled WGS sequence"/>
</dbReference>
<keyword evidence="1" id="KW-0472">Membrane</keyword>
<evidence type="ECO:0008006" key="4">
    <source>
        <dbReference type="Google" id="ProtNLM"/>
    </source>
</evidence>
<accession>A0A423CZ56</accession>
<dbReference type="RefSeq" id="WP_123567494.1">
    <property type="nucleotide sequence ID" value="NZ_MOAM01000035.1"/>
</dbReference>
<name>A0A423CZ56_9PSED</name>
<dbReference type="EMBL" id="MOAM01000035">
    <property type="protein sequence ID" value="ROL64633.1"/>
    <property type="molecule type" value="Genomic_DNA"/>
</dbReference>
<feature type="transmembrane region" description="Helical" evidence="1">
    <location>
        <begin position="34"/>
        <end position="54"/>
    </location>
</feature>